<proteinExistence type="predicted"/>
<dbReference type="EMBL" id="BDIP01007479">
    <property type="protein sequence ID" value="GIQ91306.1"/>
    <property type="molecule type" value="Genomic_DNA"/>
</dbReference>
<dbReference type="AlphaFoldDB" id="A0A9K3D9B8"/>
<dbReference type="Proteomes" id="UP000265618">
    <property type="component" value="Unassembled WGS sequence"/>
</dbReference>
<keyword evidence="1" id="KW-1133">Transmembrane helix</keyword>
<keyword evidence="1" id="KW-0812">Transmembrane</keyword>
<sequence length="69" mass="7712">GMSVLDVNEDLSALNSIVKSGYLLHLITSLIGGTFLFVLYIYLSAEVALRLYMSGRYDEYASKWTLMKG</sequence>
<name>A0A9K3D9B8_9EUKA</name>
<feature type="transmembrane region" description="Helical" evidence="1">
    <location>
        <begin position="22"/>
        <end position="43"/>
    </location>
</feature>
<protein>
    <submittedName>
        <fullName evidence="2">Uncharacterized protein</fullName>
    </submittedName>
</protein>
<feature type="non-terminal residue" evidence="2">
    <location>
        <position position="1"/>
    </location>
</feature>
<comment type="caution">
    <text evidence="2">The sequence shown here is derived from an EMBL/GenBank/DDBJ whole genome shotgun (WGS) entry which is preliminary data.</text>
</comment>
<evidence type="ECO:0000313" key="3">
    <source>
        <dbReference type="Proteomes" id="UP000265618"/>
    </source>
</evidence>
<keyword evidence="3" id="KW-1185">Reference proteome</keyword>
<evidence type="ECO:0000313" key="2">
    <source>
        <dbReference type="EMBL" id="GIQ91306.1"/>
    </source>
</evidence>
<keyword evidence="1" id="KW-0472">Membrane</keyword>
<gene>
    <name evidence="2" type="ORF">KIPB_014493</name>
</gene>
<accession>A0A9K3D9B8</accession>
<organism evidence="2 3">
    <name type="scientific">Kipferlia bialata</name>
    <dbReference type="NCBI Taxonomy" id="797122"/>
    <lineage>
        <taxon>Eukaryota</taxon>
        <taxon>Metamonada</taxon>
        <taxon>Carpediemonas-like organisms</taxon>
        <taxon>Kipferlia</taxon>
    </lineage>
</organism>
<evidence type="ECO:0000256" key="1">
    <source>
        <dbReference type="SAM" id="Phobius"/>
    </source>
</evidence>
<feature type="non-terminal residue" evidence="2">
    <location>
        <position position="69"/>
    </location>
</feature>
<reference evidence="2 3" key="1">
    <citation type="journal article" date="2018" name="PLoS ONE">
        <title>The draft genome of Kipferlia bialata reveals reductive genome evolution in fornicate parasites.</title>
        <authorList>
            <person name="Tanifuji G."/>
            <person name="Takabayashi S."/>
            <person name="Kume K."/>
            <person name="Takagi M."/>
            <person name="Nakayama T."/>
            <person name="Kamikawa R."/>
            <person name="Inagaki Y."/>
            <person name="Hashimoto T."/>
        </authorList>
    </citation>
    <scope>NUCLEOTIDE SEQUENCE [LARGE SCALE GENOMIC DNA]</scope>
    <source>
        <strain evidence="2">NY0173</strain>
    </source>
</reference>